<comment type="caution">
    <text evidence="2">The sequence shown here is derived from an EMBL/GenBank/DDBJ whole genome shotgun (WGS) entry which is preliminary data.</text>
</comment>
<accession>A0A391NLC1</accession>
<evidence type="ECO:0000256" key="1">
    <source>
        <dbReference type="SAM" id="MobiDB-lite"/>
    </source>
</evidence>
<evidence type="ECO:0000313" key="2">
    <source>
        <dbReference type="EMBL" id="GCA62010.1"/>
    </source>
</evidence>
<evidence type="ECO:0000313" key="3">
    <source>
        <dbReference type="Proteomes" id="UP000265618"/>
    </source>
</evidence>
<keyword evidence="3" id="KW-1185">Reference proteome</keyword>
<sequence length="108" mass="12217">MASLSIVFPSDPLRTGIAIPIRLPIGSIYKWHRRRKESKRRARHPKTEQESSSTAAKECRGKDLDHTTPKSAKVPRRGKKGKGDKKSKRQHKKSHKTKPKARPPPSPP</sequence>
<gene>
    <name evidence="2" type="ORF">KIPB_000601</name>
</gene>
<organism evidence="2 3">
    <name type="scientific">Kipferlia bialata</name>
    <dbReference type="NCBI Taxonomy" id="797122"/>
    <lineage>
        <taxon>Eukaryota</taxon>
        <taxon>Metamonada</taxon>
        <taxon>Carpediemonas-like organisms</taxon>
        <taxon>Kipferlia</taxon>
    </lineage>
</organism>
<reference evidence="2 3" key="1">
    <citation type="journal article" date="2018" name="PLoS ONE">
        <title>The draft genome of Kipferlia bialata reveals reductive genome evolution in fornicate parasites.</title>
        <authorList>
            <person name="Tanifuji G."/>
            <person name="Takabayashi S."/>
            <person name="Kume K."/>
            <person name="Takagi M."/>
            <person name="Nakayama T."/>
            <person name="Kamikawa R."/>
            <person name="Inagaki Y."/>
            <person name="Hashimoto T."/>
        </authorList>
    </citation>
    <scope>NUCLEOTIDE SEQUENCE [LARGE SCALE GENOMIC DNA]</scope>
    <source>
        <strain evidence="2">NY0173</strain>
    </source>
</reference>
<proteinExistence type="predicted"/>
<dbReference type="AlphaFoldDB" id="A0A391NLC1"/>
<protein>
    <submittedName>
        <fullName evidence="2">Uncharacterized protein</fullName>
    </submittedName>
</protein>
<dbReference type="EMBL" id="BDIP01000073">
    <property type="protein sequence ID" value="GCA62010.1"/>
    <property type="molecule type" value="Genomic_DNA"/>
</dbReference>
<feature type="compositionally biased region" description="Basic and acidic residues" evidence="1">
    <location>
        <begin position="57"/>
        <end position="68"/>
    </location>
</feature>
<feature type="region of interest" description="Disordered" evidence="1">
    <location>
        <begin position="25"/>
        <end position="108"/>
    </location>
</feature>
<feature type="compositionally biased region" description="Basic residues" evidence="1">
    <location>
        <begin position="30"/>
        <end position="44"/>
    </location>
</feature>
<name>A0A391NLC1_9EUKA</name>
<dbReference type="Proteomes" id="UP000265618">
    <property type="component" value="Unassembled WGS sequence"/>
</dbReference>
<feature type="compositionally biased region" description="Basic residues" evidence="1">
    <location>
        <begin position="73"/>
        <end position="101"/>
    </location>
</feature>